<dbReference type="InterPro" id="IPR012340">
    <property type="entry name" value="NA-bd_OB-fold"/>
</dbReference>
<feature type="domain" description="Tyrosine-protein phosphatase" evidence="14">
    <location>
        <begin position="118"/>
        <end position="268"/>
    </location>
</feature>
<gene>
    <name evidence="16" type="ORF">TIFTF001_017063</name>
</gene>
<dbReference type="PROSITE" id="PS50056">
    <property type="entry name" value="TYR_PHOSPHATASE_2"/>
    <property type="match status" value="1"/>
</dbReference>
<evidence type="ECO:0000256" key="7">
    <source>
        <dbReference type="ARBA" id="ARBA00022801"/>
    </source>
</evidence>
<dbReference type="Pfam" id="PF03919">
    <property type="entry name" value="mRNA_cap_C"/>
    <property type="match status" value="1"/>
</dbReference>
<name>A0AA88A7D8_FICCA</name>
<reference evidence="16" key="1">
    <citation type="submission" date="2023-07" db="EMBL/GenBank/DDBJ databases">
        <title>draft genome sequence of fig (Ficus carica).</title>
        <authorList>
            <person name="Takahashi T."/>
            <person name="Nishimura K."/>
        </authorList>
    </citation>
    <scope>NUCLEOTIDE SEQUENCE</scope>
</reference>
<dbReference type="AlphaFoldDB" id="A0AA88A7D8"/>
<dbReference type="InterPro" id="IPR000387">
    <property type="entry name" value="Tyr_Pase_dom"/>
</dbReference>
<keyword evidence="17" id="KW-1185">Reference proteome</keyword>
<dbReference type="SUPFAM" id="SSF50249">
    <property type="entry name" value="Nucleic acid-binding proteins"/>
    <property type="match status" value="1"/>
</dbReference>
<dbReference type="InterPro" id="IPR029021">
    <property type="entry name" value="Prot-tyrosine_phosphatase-like"/>
</dbReference>
<evidence type="ECO:0000259" key="15">
    <source>
        <dbReference type="PROSITE" id="PS50056"/>
    </source>
</evidence>
<dbReference type="GO" id="GO:0005524">
    <property type="term" value="F:ATP binding"/>
    <property type="evidence" value="ECO:0007669"/>
    <property type="project" value="InterPro"/>
</dbReference>
<evidence type="ECO:0000256" key="12">
    <source>
        <dbReference type="ARBA" id="ARBA00044624"/>
    </source>
</evidence>
<dbReference type="InterPro" id="IPR013846">
    <property type="entry name" value="mRNA_cap_enzyme_C"/>
</dbReference>
<feature type="region of interest" description="Disordered" evidence="13">
    <location>
        <begin position="286"/>
        <end position="307"/>
    </location>
</feature>
<dbReference type="EC" id="2.7.7.50" evidence="2"/>
<dbReference type="FunFam" id="3.90.190.10:FF:000055">
    <property type="entry name" value="mRNA capping enzyme family protein"/>
    <property type="match status" value="1"/>
</dbReference>
<dbReference type="GO" id="GO:0006370">
    <property type="term" value="P:7-methylguanosine mRNA capping"/>
    <property type="evidence" value="ECO:0007669"/>
    <property type="project" value="UniProtKB-KW"/>
</dbReference>
<evidence type="ECO:0000256" key="3">
    <source>
        <dbReference type="ARBA" id="ARBA00022664"/>
    </source>
</evidence>
<evidence type="ECO:0000256" key="9">
    <source>
        <dbReference type="ARBA" id="ARBA00023042"/>
    </source>
</evidence>
<dbReference type="PANTHER" id="PTHR10367:SF17">
    <property type="entry name" value="MRNA-CAPPING ENZYME"/>
    <property type="match status" value="1"/>
</dbReference>
<dbReference type="Pfam" id="PF00782">
    <property type="entry name" value="DSPc"/>
    <property type="match status" value="1"/>
</dbReference>
<keyword evidence="5" id="KW-0548">Nucleotidyltransferase</keyword>
<dbReference type="Pfam" id="PF01331">
    <property type="entry name" value="mRNA_cap_enzyme"/>
    <property type="match status" value="2"/>
</dbReference>
<evidence type="ECO:0000313" key="16">
    <source>
        <dbReference type="EMBL" id="GMN47882.1"/>
    </source>
</evidence>
<dbReference type="InterPro" id="IPR020422">
    <property type="entry name" value="TYR_PHOSPHATASE_DUAL_dom"/>
</dbReference>
<accession>A0AA88A7D8</accession>
<dbReference type="Gene3D" id="2.40.50.140">
    <property type="entry name" value="Nucleic acid-binding proteins"/>
    <property type="match status" value="1"/>
</dbReference>
<dbReference type="PROSITE" id="PS00383">
    <property type="entry name" value="TYR_PHOSPHATASE_1"/>
    <property type="match status" value="1"/>
</dbReference>
<evidence type="ECO:0000259" key="14">
    <source>
        <dbReference type="PROSITE" id="PS50054"/>
    </source>
</evidence>
<comment type="caution">
    <text evidence="16">The sequence shown here is derived from an EMBL/GenBank/DDBJ whole genome shotgun (WGS) entry which is preliminary data.</text>
</comment>
<dbReference type="CDD" id="cd07895">
    <property type="entry name" value="Adenylation_mRNA_capping"/>
    <property type="match status" value="1"/>
</dbReference>
<evidence type="ECO:0000256" key="11">
    <source>
        <dbReference type="ARBA" id="ARBA00023242"/>
    </source>
</evidence>
<evidence type="ECO:0000256" key="5">
    <source>
        <dbReference type="ARBA" id="ARBA00022695"/>
    </source>
</evidence>
<evidence type="ECO:0000256" key="10">
    <source>
        <dbReference type="ARBA" id="ARBA00023134"/>
    </source>
</evidence>
<protein>
    <recommendedName>
        <fullName evidence="2">mRNA guanylyltransferase</fullName>
        <ecNumber evidence="2">2.7.7.50</ecNumber>
    </recommendedName>
</protein>
<keyword evidence="10" id="KW-0342">GTP-binding</keyword>
<proteinExistence type="predicted"/>
<dbReference type="PANTHER" id="PTHR10367">
    <property type="entry name" value="MRNA-CAPPING ENZYME"/>
    <property type="match status" value="1"/>
</dbReference>
<sequence length="858" mass="100165">MIVAMDLNASPVPEEDEETFDRHIEQYSAPEPEERIETAVDIARREREERRMRLKRDRIDDRPMQTSHPSYYDQSFQTKSLKAYDKSRLPPGWLDCPSVGDEIFCLIPSKVPLGEAYHDCIIPGKRYSFKQVIHQQRVFGRKLGLVIDLTNTTRYYQTMDLKKEGIKHVKIQCRGRGSAPDNASVNQFVYEVSQFLLRQKHSKKYILVHCTHGHNRTGYMIVHYLMRSQPSMSVTQAITMFAKARPPGIYKPDYIDALYAFYHERRPENLLCPSTPEWKRSSEFDLNGEAVPDDDDDGGSAAPVHESHEVVDIPMTNDDVLGDEIPWDQQDALRHFCYQSLKLVGGPRGNSQFPGSHPVSLNRDNLQLLRQRYYYATWKADGTRYMMLITIDGCYLIDRSFNFRRVQMRFPCKPTNDGFADKTHHFTLLDGEMIIDTLPDQKQERRYLIYDLMVINHNSVIEPSDFFGLEKTSEKLRLQPKYCAIACVSEYASIHRGRPFHERWKMLEKEVIEPRNQERHGIYQSRNSCYRYDLEPFRVRRKDFWLLSTVTKLLKEFIPRLSHDADGLIFQAHFTVRCRKIELWCSLICKDRGVPFEGWDDPYVPRTHEGLLKWKYPEMNSVDFLFEVTEDDRQLLFLFERGKKKLMEGNRVVFKDESDPSFYSGKIIECSWDSEEQVWISMRVRTDKNTPNDFNTYKKVMRSIRDNITEEVLLNEIHEIIRLPMYADRIRSDSKAAQLHANSVRRSAGAGELHDPAWYLSSDSPSESKSFLKNRFVLVVDLRLKFGTCGRVPLATAAALLFLLYLIKTYLELIGFKMLLGVLPIAMELRLLTQVRRGVAPPRHEDPPPWLRSLSMAM</sequence>
<keyword evidence="11" id="KW-0539">Nucleus</keyword>
<keyword evidence="9" id="KW-0506">mRNA capping</keyword>
<dbReference type="CDD" id="cd14502">
    <property type="entry name" value="RNA_5'-triphosphatase"/>
    <property type="match status" value="1"/>
</dbReference>
<organism evidence="16 17">
    <name type="scientific">Ficus carica</name>
    <name type="common">Common fig</name>
    <dbReference type="NCBI Taxonomy" id="3494"/>
    <lineage>
        <taxon>Eukaryota</taxon>
        <taxon>Viridiplantae</taxon>
        <taxon>Streptophyta</taxon>
        <taxon>Embryophyta</taxon>
        <taxon>Tracheophyta</taxon>
        <taxon>Spermatophyta</taxon>
        <taxon>Magnoliopsida</taxon>
        <taxon>eudicotyledons</taxon>
        <taxon>Gunneridae</taxon>
        <taxon>Pentapetalae</taxon>
        <taxon>rosids</taxon>
        <taxon>fabids</taxon>
        <taxon>Rosales</taxon>
        <taxon>Moraceae</taxon>
        <taxon>Ficeae</taxon>
        <taxon>Ficus</taxon>
    </lineage>
</organism>
<feature type="domain" description="Tyrosine specific protein phosphatases" evidence="15">
    <location>
        <begin position="186"/>
        <end position="256"/>
    </location>
</feature>
<dbReference type="InterPro" id="IPR051029">
    <property type="entry name" value="mRNA_Capping_Enz/RNA_Phosphat"/>
</dbReference>
<dbReference type="InterPro" id="IPR016130">
    <property type="entry name" value="Tyr_Pase_AS"/>
</dbReference>
<evidence type="ECO:0000256" key="1">
    <source>
        <dbReference type="ARBA" id="ARBA00004123"/>
    </source>
</evidence>
<comment type="subcellular location">
    <subcellularLocation>
        <location evidence="1">Nucleus</location>
    </subcellularLocation>
</comment>
<comment type="catalytic activity">
    <reaction evidence="12">
        <text>a 5'-end diphospho-ribonucleoside in mRNA + GTP + H(+) = a 5'-end (5'-triphosphoguanosine)-ribonucleoside in mRNA + diphosphate</text>
        <dbReference type="Rhea" id="RHEA:67012"/>
        <dbReference type="Rhea" id="RHEA-COMP:17165"/>
        <dbReference type="Rhea" id="RHEA-COMP:17166"/>
        <dbReference type="ChEBI" id="CHEBI:15378"/>
        <dbReference type="ChEBI" id="CHEBI:33019"/>
        <dbReference type="ChEBI" id="CHEBI:37565"/>
        <dbReference type="ChEBI" id="CHEBI:167616"/>
        <dbReference type="ChEBI" id="CHEBI:167617"/>
        <dbReference type="EC" id="2.7.7.50"/>
    </reaction>
    <physiologicalReaction direction="left-to-right" evidence="12">
        <dbReference type="Rhea" id="RHEA:67013"/>
    </physiologicalReaction>
</comment>
<dbReference type="EMBL" id="BTGU01000026">
    <property type="protein sequence ID" value="GMN47882.1"/>
    <property type="molecule type" value="Genomic_DNA"/>
</dbReference>
<dbReference type="SUPFAM" id="SSF56091">
    <property type="entry name" value="DNA ligase/mRNA capping enzyme, catalytic domain"/>
    <property type="match status" value="1"/>
</dbReference>
<evidence type="ECO:0000256" key="6">
    <source>
        <dbReference type="ARBA" id="ARBA00022741"/>
    </source>
</evidence>
<dbReference type="PROSITE" id="PS50054">
    <property type="entry name" value="TYR_PHOSPHATASE_DUAL"/>
    <property type="match status" value="1"/>
</dbReference>
<dbReference type="Gene3D" id="3.90.190.10">
    <property type="entry name" value="Protein tyrosine phosphatase superfamily"/>
    <property type="match status" value="1"/>
</dbReference>
<dbReference type="GO" id="GO:0005634">
    <property type="term" value="C:nucleus"/>
    <property type="evidence" value="ECO:0007669"/>
    <property type="project" value="UniProtKB-SubCell"/>
</dbReference>
<dbReference type="GO" id="GO:0004484">
    <property type="term" value="F:mRNA guanylyltransferase activity"/>
    <property type="evidence" value="ECO:0007669"/>
    <property type="project" value="UniProtKB-EC"/>
</dbReference>
<evidence type="ECO:0000313" key="17">
    <source>
        <dbReference type="Proteomes" id="UP001187192"/>
    </source>
</evidence>
<dbReference type="GO" id="GO:0005525">
    <property type="term" value="F:GTP binding"/>
    <property type="evidence" value="ECO:0007669"/>
    <property type="project" value="UniProtKB-KW"/>
</dbReference>
<evidence type="ECO:0000256" key="13">
    <source>
        <dbReference type="SAM" id="MobiDB-lite"/>
    </source>
</evidence>
<dbReference type="InterPro" id="IPR000340">
    <property type="entry name" value="Dual-sp_phosphatase_cat-dom"/>
</dbReference>
<dbReference type="SUPFAM" id="SSF52799">
    <property type="entry name" value="(Phosphotyrosine protein) phosphatases II"/>
    <property type="match status" value="1"/>
</dbReference>
<evidence type="ECO:0000256" key="8">
    <source>
        <dbReference type="ARBA" id="ARBA00022912"/>
    </source>
</evidence>
<dbReference type="Gene3D" id="3.30.470.30">
    <property type="entry name" value="DNA ligase/mRNA capping enzyme"/>
    <property type="match status" value="1"/>
</dbReference>
<keyword evidence="7" id="KW-0378">Hydrolase</keyword>
<keyword evidence="6" id="KW-0547">Nucleotide-binding</keyword>
<feature type="region of interest" description="Disordered" evidence="13">
    <location>
        <begin position="1"/>
        <end position="34"/>
    </location>
</feature>
<dbReference type="GO" id="GO:0004721">
    <property type="term" value="F:phosphoprotein phosphatase activity"/>
    <property type="evidence" value="ECO:0007669"/>
    <property type="project" value="UniProtKB-KW"/>
</dbReference>
<dbReference type="FunFam" id="2.40.50.140:FF:000188">
    <property type="entry name" value="mRNA capping enzyme family protein"/>
    <property type="match status" value="1"/>
</dbReference>
<evidence type="ECO:0000256" key="4">
    <source>
        <dbReference type="ARBA" id="ARBA00022679"/>
    </source>
</evidence>
<keyword evidence="3" id="KW-0507">mRNA processing</keyword>
<keyword evidence="8" id="KW-0904">Protein phosphatase</keyword>
<keyword evidence="4" id="KW-0808">Transferase</keyword>
<evidence type="ECO:0000256" key="2">
    <source>
        <dbReference type="ARBA" id="ARBA00012475"/>
    </source>
</evidence>
<dbReference type="InterPro" id="IPR001339">
    <property type="entry name" value="mRNA_cap_enzyme_adenylation"/>
</dbReference>
<dbReference type="Proteomes" id="UP001187192">
    <property type="component" value="Unassembled WGS sequence"/>
</dbReference>